<evidence type="ECO:0000313" key="2">
    <source>
        <dbReference type="EMBL" id="MBU9856240.1"/>
    </source>
</evidence>
<evidence type="ECO:0000313" key="3">
    <source>
        <dbReference type="Proteomes" id="UP000734343"/>
    </source>
</evidence>
<organism evidence="2 3">
    <name type="scientific">Rahnella bonaserana</name>
    <dbReference type="NCBI Taxonomy" id="2816248"/>
    <lineage>
        <taxon>Bacteria</taxon>
        <taxon>Pseudomonadati</taxon>
        <taxon>Pseudomonadota</taxon>
        <taxon>Gammaproteobacteria</taxon>
        <taxon>Enterobacterales</taxon>
        <taxon>Yersiniaceae</taxon>
        <taxon>Rahnella</taxon>
    </lineage>
</organism>
<accession>A0ABS6LWU3</accession>
<gene>
    <name evidence="2" type="ORF">J1778_13220</name>
</gene>
<dbReference type="EMBL" id="JAFMOW010000063">
    <property type="protein sequence ID" value="MBU9856240.1"/>
    <property type="molecule type" value="Genomic_DNA"/>
</dbReference>
<keyword evidence="3" id="KW-1185">Reference proteome</keyword>
<dbReference type="Proteomes" id="UP000734343">
    <property type="component" value="Unassembled WGS sequence"/>
</dbReference>
<dbReference type="Pfam" id="PF10908">
    <property type="entry name" value="Tlde1_dom"/>
    <property type="match status" value="1"/>
</dbReference>
<reference evidence="2 3" key="1">
    <citation type="submission" date="2021-03" db="EMBL/GenBank/DDBJ databases">
        <title>Five novel Rahnella species.</title>
        <authorList>
            <person name="Brady C."/>
            <person name="Asselin J."/>
            <person name="Beer S."/>
            <person name="Bruberg M.B."/>
            <person name="Crampton B."/>
            <person name="Venter S."/>
            <person name="Arnold D."/>
            <person name="Denman S."/>
        </authorList>
    </citation>
    <scope>NUCLEOTIDE SEQUENCE [LARGE SCALE GENOMIC DNA]</scope>
    <source>
        <strain evidence="2 3">H11b</strain>
    </source>
</reference>
<feature type="domain" description="Tlde1" evidence="1">
    <location>
        <begin position="22"/>
        <end position="107"/>
    </location>
</feature>
<evidence type="ECO:0000259" key="1">
    <source>
        <dbReference type="Pfam" id="PF10908"/>
    </source>
</evidence>
<name>A0ABS6LWU3_9GAMM</name>
<sequence length="118" mass="13175">MTWIYHQSTGNLYKDGVLIESGYSGVFTNKNNPDREHVKGMGPIPRGSYRINGYTDHKGPFTINLEPQGTTHGRDSFRIHGERVNKPAGFASAGCIIMSNHTRRMVARSGDNQLEVVR</sequence>
<comment type="caution">
    <text evidence="2">The sequence shown here is derived from an EMBL/GenBank/DDBJ whole genome shotgun (WGS) entry which is preliminary data.</text>
</comment>
<protein>
    <submittedName>
        <fullName evidence="2">DUF2778 domain-containing protein</fullName>
    </submittedName>
</protein>
<proteinExistence type="predicted"/>
<dbReference type="InterPro" id="IPR021225">
    <property type="entry name" value="Tlde1_dom"/>
</dbReference>
<dbReference type="RefSeq" id="WP_217173563.1">
    <property type="nucleotide sequence ID" value="NZ_JAFMOW010000063.1"/>
</dbReference>